<organism evidence="2 3">
    <name type="scientific">Daphnia galeata</name>
    <dbReference type="NCBI Taxonomy" id="27404"/>
    <lineage>
        <taxon>Eukaryota</taxon>
        <taxon>Metazoa</taxon>
        <taxon>Ecdysozoa</taxon>
        <taxon>Arthropoda</taxon>
        <taxon>Crustacea</taxon>
        <taxon>Branchiopoda</taxon>
        <taxon>Diplostraca</taxon>
        <taxon>Cladocera</taxon>
        <taxon>Anomopoda</taxon>
        <taxon>Daphniidae</taxon>
        <taxon>Daphnia</taxon>
    </lineage>
</organism>
<name>A0A8J2RQU0_9CRUS</name>
<keyword evidence="3" id="KW-1185">Reference proteome</keyword>
<feature type="transmembrane region" description="Helical" evidence="1">
    <location>
        <begin position="21"/>
        <end position="43"/>
    </location>
</feature>
<proteinExistence type="predicted"/>
<protein>
    <submittedName>
        <fullName evidence="2">Uncharacterized protein</fullName>
    </submittedName>
</protein>
<accession>A0A8J2RQU0</accession>
<evidence type="ECO:0000313" key="2">
    <source>
        <dbReference type="EMBL" id="CAH0107831.1"/>
    </source>
</evidence>
<dbReference type="EMBL" id="CAKKLH010000279">
    <property type="protein sequence ID" value="CAH0107831.1"/>
    <property type="molecule type" value="Genomic_DNA"/>
</dbReference>
<sequence>MCLACCACCSACMCCGKLTKWIVIGIIIFFVITAVVVPCVLLLGPDDTPLSTTIDPISSTSKLTDEFFIKDSIIFKAIENNIKSR</sequence>
<reference evidence="2" key="1">
    <citation type="submission" date="2021-11" db="EMBL/GenBank/DDBJ databases">
        <authorList>
            <person name="Schell T."/>
        </authorList>
    </citation>
    <scope>NUCLEOTIDE SEQUENCE</scope>
    <source>
        <strain evidence="2">M5</strain>
    </source>
</reference>
<keyword evidence="1" id="KW-0812">Transmembrane</keyword>
<evidence type="ECO:0000313" key="3">
    <source>
        <dbReference type="Proteomes" id="UP000789390"/>
    </source>
</evidence>
<gene>
    <name evidence="2" type="ORF">DGAL_LOCUS11165</name>
</gene>
<dbReference type="AlphaFoldDB" id="A0A8J2RQU0"/>
<dbReference type="Proteomes" id="UP000789390">
    <property type="component" value="Unassembled WGS sequence"/>
</dbReference>
<keyword evidence="1" id="KW-1133">Transmembrane helix</keyword>
<keyword evidence="1" id="KW-0472">Membrane</keyword>
<evidence type="ECO:0000256" key="1">
    <source>
        <dbReference type="SAM" id="Phobius"/>
    </source>
</evidence>
<comment type="caution">
    <text evidence="2">The sequence shown here is derived from an EMBL/GenBank/DDBJ whole genome shotgun (WGS) entry which is preliminary data.</text>
</comment>